<name>A0A0E9TIJ9_ANGAN</name>
<proteinExistence type="predicted"/>
<organism evidence="1">
    <name type="scientific">Anguilla anguilla</name>
    <name type="common">European freshwater eel</name>
    <name type="synonym">Muraena anguilla</name>
    <dbReference type="NCBI Taxonomy" id="7936"/>
    <lineage>
        <taxon>Eukaryota</taxon>
        <taxon>Metazoa</taxon>
        <taxon>Chordata</taxon>
        <taxon>Craniata</taxon>
        <taxon>Vertebrata</taxon>
        <taxon>Euteleostomi</taxon>
        <taxon>Actinopterygii</taxon>
        <taxon>Neopterygii</taxon>
        <taxon>Teleostei</taxon>
        <taxon>Anguilliformes</taxon>
        <taxon>Anguillidae</taxon>
        <taxon>Anguilla</taxon>
    </lineage>
</organism>
<reference evidence="1" key="1">
    <citation type="submission" date="2014-11" db="EMBL/GenBank/DDBJ databases">
        <authorList>
            <person name="Amaro Gonzalez C."/>
        </authorList>
    </citation>
    <scope>NUCLEOTIDE SEQUENCE</scope>
</reference>
<protein>
    <submittedName>
        <fullName evidence="1">Uncharacterized protein</fullName>
    </submittedName>
</protein>
<evidence type="ECO:0000313" key="1">
    <source>
        <dbReference type="EMBL" id="JAH53262.1"/>
    </source>
</evidence>
<dbReference type="AlphaFoldDB" id="A0A0E9TIJ9"/>
<reference evidence="1" key="2">
    <citation type="journal article" date="2015" name="Fish Shellfish Immunol.">
        <title>Early steps in the European eel (Anguilla anguilla)-Vibrio vulnificus interaction in the gills: Role of the RtxA13 toxin.</title>
        <authorList>
            <person name="Callol A."/>
            <person name="Pajuelo D."/>
            <person name="Ebbesson L."/>
            <person name="Teles M."/>
            <person name="MacKenzie S."/>
            <person name="Amaro C."/>
        </authorList>
    </citation>
    <scope>NUCLEOTIDE SEQUENCE</scope>
</reference>
<sequence length="60" mass="6524">MFYSVLIFSCTKAVKGLSSGFLPIIPLPALLRFTSRSALSPGLAQRRSKEALSLPIIFVI</sequence>
<dbReference type="EMBL" id="GBXM01055315">
    <property type="protein sequence ID" value="JAH53262.1"/>
    <property type="molecule type" value="Transcribed_RNA"/>
</dbReference>
<accession>A0A0E9TIJ9</accession>